<sequence>MSASVAAAKRPVPASPLEGPPGKKRAPQTGFPPLLGGWVLPPVDQEATFCGVVAALRAGGAFWNPKLRRGVEPELKIPGILTQECLEEGELLCRVPAGLHFSRQSCKKLMPEVFVACEQLPSAVPEKREEAADALCMALLLLGARARLLQRQSGPGD</sequence>
<feature type="region of interest" description="Disordered" evidence="1">
    <location>
        <begin position="1"/>
        <end position="28"/>
    </location>
</feature>
<name>A0A813GEU5_POLGL</name>
<comment type="caution">
    <text evidence="2">The sequence shown here is derived from an EMBL/GenBank/DDBJ whole genome shotgun (WGS) entry which is preliminary data.</text>
</comment>
<accession>A0A813GEU5</accession>
<keyword evidence="3" id="KW-1185">Reference proteome</keyword>
<reference evidence="2" key="1">
    <citation type="submission" date="2021-02" db="EMBL/GenBank/DDBJ databases">
        <authorList>
            <person name="Dougan E. K."/>
            <person name="Rhodes N."/>
            <person name="Thang M."/>
            <person name="Chan C."/>
        </authorList>
    </citation>
    <scope>NUCLEOTIDE SEQUENCE</scope>
</reference>
<organism evidence="2 3">
    <name type="scientific">Polarella glacialis</name>
    <name type="common">Dinoflagellate</name>
    <dbReference type="NCBI Taxonomy" id="89957"/>
    <lineage>
        <taxon>Eukaryota</taxon>
        <taxon>Sar</taxon>
        <taxon>Alveolata</taxon>
        <taxon>Dinophyceae</taxon>
        <taxon>Suessiales</taxon>
        <taxon>Suessiaceae</taxon>
        <taxon>Polarella</taxon>
    </lineage>
</organism>
<evidence type="ECO:0000313" key="2">
    <source>
        <dbReference type="EMBL" id="CAE8621224.1"/>
    </source>
</evidence>
<dbReference type="EMBL" id="CAJNNV010027674">
    <property type="protein sequence ID" value="CAE8621224.1"/>
    <property type="molecule type" value="Genomic_DNA"/>
</dbReference>
<evidence type="ECO:0000256" key="1">
    <source>
        <dbReference type="SAM" id="MobiDB-lite"/>
    </source>
</evidence>
<dbReference type="AlphaFoldDB" id="A0A813GEU5"/>
<gene>
    <name evidence="2" type="ORF">PGLA1383_LOCUS38743</name>
</gene>
<proteinExistence type="predicted"/>
<evidence type="ECO:0000313" key="3">
    <source>
        <dbReference type="Proteomes" id="UP000654075"/>
    </source>
</evidence>
<feature type="non-terminal residue" evidence="2">
    <location>
        <position position="1"/>
    </location>
</feature>
<dbReference type="Proteomes" id="UP000654075">
    <property type="component" value="Unassembled WGS sequence"/>
</dbReference>
<protein>
    <submittedName>
        <fullName evidence="2">Uncharacterized protein</fullName>
    </submittedName>
</protein>